<dbReference type="InterPro" id="IPR002087">
    <property type="entry name" value="Anti_prolifrtn"/>
</dbReference>
<dbReference type="OrthoDB" id="19928at2759"/>
<dbReference type="GeneID" id="103395150"/>
<dbReference type="AlphaFoldDB" id="A0A3P8VLD8"/>
<dbReference type="FunCoup" id="A0A3P8VLD8">
    <property type="interactions" value="698"/>
</dbReference>
<dbReference type="OMA" id="YLHRKTY"/>
<dbReference type="KEGG" id="csem:103395150"/>
<evidence type="ECO:0000259" key="3">
    <source>
        <dbReference type="SMART" id="SM00099"/>
    </source>
</evidence>
<dbReference type="CTD" id="54766"/>
<reference evidence="4 5" key="1">
    <citation type="journal article" date="2014" name="Nat. Genet.">
        <title>Whole-genome sequence of a flatfish provides insights into ZW sex chromosome evolution and adaptation to a benthic lifestyle.</title>
        <authorList>
            <person name="Chen S."/>
            <person name="Zhang G."/>
            <person name="Shao C."/>
            <person name="Huang Q."/>
            <person name="Liu G."/>
            <person name="Zhang P."/>
            <person name="Song W."/>
            <person name="An N."/>
            <person name="Chalopin D."/>
            <person name="Volff J.N."/>
            <person name="Hong Y."/>
            <person name="Li Q."/>
            <person name="Sha Z."/>
            <person name="Zhou H."/>
            <person name="Xie M."/>
            <person name="Yu Q."/>
            <person name="Liu Y."/>
            <person name="Xiang H."/>
            <person name="Wang N."/>
            <person name="Wu K."/>
            <person name="Yang C."/>
            <person name="Zhou Q."/>
            <person name="Liao X."/>
            <person name="Yang L."/>
            <person name="Hu Q."/>
            <person name="Zhang J."/>
            <person name="Meng L."/>
            <person name="Jin L."/>
            <person name="Tian Y."/>
            <person name="Lian J."/>
            <person name="Yang J."/>
            <person name="Miao G."/>
            <person name="Liu S."/>
            <person name="Liang Z."/>
            <person name="Yan F."/>
            <person name="Li Y."/>
            <person name="Sun B."/>
            <person name="Zhang H."/>
            <person name="Zhang J."/>
            <person name="Zhu Y."/>
            <person name="Du M."/>
            <person name="Zhao Y."/>
            <person name="Schartl M."/>
            <person name="Tang Q."/>
            <person name="Wang J."/>
        </authorList>
    </citation>
    <scope>NUCLEOTIDE SEQUENCE</scope>
</reference>
<dbReference type="InterPro" id="IPR036054">
    <property type="entry name" value="BTG-like_sf"/>
</dbReference>
<protein>
    <submittedName>
        <fullName evidence="4">B-cell translocation gene 4</fullName>
    </submittedName>
</protein>
<dbReference type="Pfam" id="PF07742">
    <property type="entry name" value="BTG"/>
    <property type="match status" value="1"/>
</dbReference>
<evidence type="ECO:0000313" key="4">
    <source>
        <dbReference type="Ensembl" id="ENSCSEP00000016093.1"/>
    </source>
</evidence>
<dbReference type="PANTHER" id="PTHR22978:SF5">
    <property type="entry name" value="PROTEIN BTG4"/>
    <property type="match status" value="1"/>
</dbReference>
<feature type="domain" description="Anti-proliferative protein" evidence="3">
    <location>
        <begin position="1"/>
        <end position="108"/>
    </location>
</feature>
<dbReference type="GO" id="GO:0005737">
    <property type="term" value="C:cytoplasm"/>
    <property type="evidence" value="ECO:0007669"/>
    <property type="project" value="TreeGrafter"/>
</dbReference>
<feature type="compositionally biased region" description="Low complexity" evidence="2">
    <location>
        <begin position="153"/>
        <end position="164"/>
    </location>
</feature>
<dbReference type="Ensembl" id="ENSCSET00000016299.1">
    <property type="protein sequence ID" value="ENSCSEP00000016093.1"/>
    <property type="gene ID" value="ENSCSEG00000010359.1"/>
</dbReference>
<comment type="similarity">
    <text evidence="1">Belongs to the BTG family.</text>
</comment>
<evidence type="ECO:0000313" key="5">
    <source>
        <dbReference type="Proteomes" id="UP000265120"/>
    </source>
</evidence>
<accession>A0A3P8VLD8</accession>
<sequence>MKEEIAAAVFFFARLVKRYGCLDIEGRKRFAAALTSVLFENYKNHWHPNAPTKGQAYRCLRMNRVQLQDPVLLQACERGMVHYEDLGLPQEVTVWVDPGEISCRYGEHSTPFCISVVDRCRHDGEFSRRVHDAVERACFDVYSGSSSDEEGSGDNSMSSSSSGSVGSGLSGFCPAPVHVPNPEPKSIPTVSNPNSVYRFSEFSSGAPQVWLRDKRKAFPGDTFPYHPPPTGGPASYFTGQKGFKNYRASFTFTGPRVDKYHWVSKSRS</sequence>
<dbReference type="PANTHER" id="PTHR22978">
    <property type="entry name" value="B-CELL TRANSLOCATION GENE"/>
    <property type="match status" value="1"/>
</dbReference>
<dbReference type="PRINTS" id="PR00310">
    <property type="entry name" value="ANTIPRLFBTG1"/>
</dbReference>
<dbReference type="Proteomes" id="UP000265120">
    <property type="component" value="Chromosome 19"/>
</dbReference>
<feature type="region of interest" description="Disordered" evidence="2">
    <location>
        <begin position="143"/>
        <end position="167"/>
    </location>
</feature>
<dbReference type="RefSeq" id="XP_008330973.1">
    <property type="nucleotide sequence ID" value="XM_008332751.3"/>
</dbReference>
<dbReference type="GeneTree" id="ENSGT00950000182952"/>
<reference evidence="4" key="2">
    <citation type="submission" date="2025-08" db="UniProtKB">
        <authorList>
            <consortium name="Ensembl"/>
        </authorList>
    </citation>
    <scope>IDENTIFICATION</scope>
</reference>
<keyword evidence="5" id="KW-1185">Reference proteome</keyword>
<dbReference type="InParanoid" id="A0A3P8VLD8"/>
<organism evidence="4 5">
    <name type="scientific">Cynoglossus semilaevis</name>
    <name type="common">Tongue sole</name>
    <dbReference type="NCBI Taxonomy" id="244447"/>
    <lineage>
        <taxon>Eukaryota</taxon>
        <taxon>Metazoa</taxon>
        <taxon>Chordata</taxon>
        <taxon>Craniata</taxon>
        <taxon>Vertebrata</taxon>
        <taxon>Euteleostomi</taxon>
        <taxon>Actinopterygii</taxon>
        <taxon>Neopterygii</taxon>
        <taxon>Teleostei</taxon>
        <taxon>Neoteleostei</taxon>
        <taxon>Acanthomorphata</taxon>
        <taxon>Carangaria</taxon>
        <taxon>Pleuronectiformes</taxon>
        <taxon>Pleuronectoidei</taxon>
        <taxon>Cynoglossidae</taxon>
        <taxon>Cynoglossinae</taxon>
        <taxon>Cynoglossus</taxon>
    </lineage>
</organism>
<name>A0A3P8VLD8_CYNSE</name>
<proteinExistence type="inferred from homology"/>
<dbReference type="GO" id="GO:0005634">
    <property type="term" value="C:nucleus"/>
    <property type="evidence" value="ECO:0007669"/>
    <property type="project" value="TreeGrafter"/>
</dbReference>
<reference evidence="4" key="3">
    <citation type="submission" date="2025-09" db="UniProtKB">
        <authorList>
            <consortium name="Ensembl"/>
        </authorList>
    </citation>
    <scope>IDENTIFICATION</scope>
</reference>
<evidence type="ECO:0000256" key="2">
    <source>
        <dbReference type="SAM" id="MobiDB-lite"/>
    </source>
</evidence>
<dbReference type="FunFam" id="3.90.640.90:FF:000002">
    <property type="entry name" value="BTG anti-proliferation factor 4"/>
    <property type="match status" value="1"/>
</dbReference>
<dbReference type="InterPro" id="IPR033332">
    <property type="entry name" value="BTG"/>
</dbReference>
<dbReference type="Gene3D" id="3.90.640.90">
    <property type="entry name" value="Anti-proliferative protein, N-terminal domain"/>
    <property type="match status" value="1"/>
</dbReference>
<dbReference type="SMART" id="SM00099">
    <property type="entry name" value="btg1"/>
    <property type="match status" value="1"/>
</dbReference>
<dbReference type="SUPFAM" id="SSF160696">
    <property type="entry name" value="BTG domain-like"/>
    <property type="match status" value="1"/>
</dbReference>
<dbReference type="STRING" id="244447.ENSCSEP00000016093"/>
<evidence type="ECO:0000256" key="1">
    <source>
        <dbReference type="ARBA" id="ARBA00007989"/>
    </source>
</evidence>